<dbReference type="AlphaFoldDB" id="A0AAN5CV81"/>
<dbReference type="Pfam" id="PF15753">
    <property type="entry name" value="BLOC1S3"/>
    <property type="match status" value="1"/>
</dbReference>
<dbReference type="EMBL" id="BTRK01000005">
    <property type="protein sequence ID" value="GMR51212.1"/>
    <property type="molecule type" value="Genomic_DNA"/>
</dbReference>
<evidence type="ECO:0008006" key="4">
    <source>
        <dbReference type="Google" id="ProtNLM"/>
    </source>
</evidence>
<name>A0AAN5CV81_9BILA</name>
<evidence type="ECO:0000256" key="1">
    <source>
        <dbReference type="SAM" id="MobiDB-lite"/>
    </source>
</evidence>
<evidence type="ECO:0000313" key="3">
    <source>
        <dbReference type="Proteomes" id="UP001328107"/>
    </source>
</evidence>
<reference evidence="3" key="1">
    <citation type="submission" date="2022-10" db="EMBL/GenBank/DDBJ databases">
        <title>Genome assembly of Pristionchus species.</title>
        <authorList>
            <person name="Yoshida K."/>
            <person name="Sommer R.J."/>
        </authorList>
    </citation>
    <scope>NUCLEOTIDE SEQUENCE [LARGE SCALE GENOMIC DNA]</scope>
    <source>
        <strain evidence="3">RS5460</strain>
    </source>
</reference>
<organism evidence="2 3">
    <name type="scientific">Pristionchus mayeri</name>
    <dbReference type="NCBI Taxonomy" id="1317129"/>
    <lineage>
        <taxon>Eukaryota</taxon>
        <taxon>Metazoa</taxon>
        <taxon>Ecdysozoa</taxon>
        <taxon>Nematoda</taxon>
        <taxon>Chromadorea</taxon>
        <taxon>Rhabditida</taxon>
        <taxon>Rhabditina</taxon>
        <taxon>Diplogasteromorpha</taxon>
        <taxon>Diplogasteroidea</taxon>
        <taxon>Neodiplogasteridae</taxon>
        <taxon>Pristionchus</taxon>
    </lineage>
</organism>
<gene>
    <name evidence="2" type="ORF">PMAYCL1PPCAC_21407</name>
</gene>
<evidence type="ECO:0000313" key="2">
    <source>
        <dbReference type="EMBL" id="GMR51212.1"/>
    </source>
</evidence>
<sequence>MRHGDCEIRIRMSRHRDDVVCVDGEASETDDEGEATTHRVPKIVQSSYYRDENCVDGEASETDDEEESEAAKPSGSTAKYNHLDVSGIKIIEKINDAPPEHPLVSTKWRAMVMAVDNQRVKNRRKQLIEVKKLEKQIDTRFAALQHSGRTIRSATDALLNIDALFEKLDKNCEEILKNRRDDS</sequence>
<accession>A0AAN5CV81</accession>
<comment type="caution">
    <text evidence="2">The sequence shown here is derived from an EMBL/GenBank/DDBJ whole genome shotgun (WGS) entry which is preliminary data.</text>
</comment>
<feature type="compositionally biased region" description="Acidic residues" evidence="1">
    <location>
        <begin position="54"/>
        <end position="68"/>
    </location>
</feature>
<feature type="region of interest" description="Disordered" evidence="1">
    <location>
        <begin position="54"/>
        <end position="78"/>
    </location>
</feature>
<proteinExistence type="predicted"/>
<protein>
    <recommendedName>
        <fullName evidence="4">Biogenesis of lysosome-related organelles complex 1 subunit 3</fullName>
    </recommendedName>
</protein>
<dbReference type="Proteomes" id="UP001328107">
    <property type="component" value="Unassembled WGS sequence"/>
</dbReference>
<keyword evidence="3" id="KW-1185">Reference proteome</keyword>
<dbReference type="InterPro" id="IPR017245">
    <property type="entry name" value="BLOC-1_complex_su-3"/>
</dbReference>